<keyword evidence="3" id="KW-0503">Monooxygenase</keyword>
<dbReference type="RefSeq" id="WP_378551373.1">
    <property type="nucleotide sequence ID" value="NZ_JBHSBA010000007.1"/>
</dbReference>
<sequence>MVDTTSVPRRALPHPKFRLPWFGDLLTTDPVKPVQMSWRDARNLGDIFERRIMGWPMVVVSGTDLINEVNDEKNWTKHVGVLFKKLRPIARDGLFTAYNHEPNWHKAHNILAPSFTAQSMRGYHDTMCGVADELLDHWGDRTGEWIDIAEDMNRFTLEVIARAGFGGYDFESFGRDTPHPFVAAMLRSLRYINSYANLPMFLEKTVGRRAAAQHKLDIATTQRIVDEVIAARKAGGTVGSHGDLLDRMLTVADPDTGERLSDANIRHQIFTFLVAGHETSAGILAFALYELARNPDAAAKVRAEIDQRFPGRDRPDIAFEDVAKLRSVRRVVDETLRLWPVAPGYFREAVTDVTIGDGYHFKPGEWVFVLTLQAHRDKRAWGADADRFEPDRWLRTNLAETDNRRVYKPFGTGLRACIGRQFAYHEIMLALTYLLHQFDFEHDPGYELDIAEQITLKPRGFRLRVARRG</sequence>
<dbReference type="InterPro" id="IPR036396">
    <property type="entry name" value="Cyt_P450_sf"/>
</dbReference>
<keyword evidence="5" id="KW-1185">Reference proteome</keyword>
<keyword evidence="3" id="KW-0408">Iron</keyword>
<proteinExistence type="inferred from homology"/>
<dbReference type="PRINTS" id="PR00385">
    <property type="entry name" value="P450"/>
</dbReference>
<organism evidence="4 5">
    <name type="scientific">Nocardia rhizosphaerae</name>
    <dbReference type="NCBI Taxonomy" id="1691571"/>
    <lineage>
        <taxon>Bacteria</taxon>
        <taxon>Bacillati</taxon>
        <taxon>Actinomycetota</taxon>
        <taxon>Actinomycetes</taxon>
        <taxon>Mycobacteriales</taxon>
        <taxon>Nocardiaceae</taxon>
        <taxon>Nocardia</taxon>
    </lineage>
</organism>
<dbReference type="Pfam" id="PF00067">
    <property type="entry name" value="p450"/>
    <property type="match status" value="1"/>
</dbReference>
<dbReference type="EMBL" id="JBHSBA010000007">
    <property type="protein sequence ID" value="MFC4126395.1"/>
    <property type="molecule type" value="Genomic_DNA"/>
</dbReference>
<gene>
    <name evidence="4" type="ORF">ACFOW8_15770</name>
</gene>
<evidence type="ECO:0000256" key="3">
    <source>
        <dbReference type="RuleBase" id="RU000461"/>
    </source>
</evidence>
<dbReference type="InterPro" id="IPR050121">
    <property type="entry name" value="Cytochrome_P450_monoxygenase"/>
</dbReference>
<dbReference type="PANTHER" id="PTHR24305">
    <property type="entry name" value="CYTOCHROME P450"/>
    <property type="match status" value="1"/>
</dbReference>
<evidence type="ECO:0000313" key="4">
    <source>
        <dbReference type="EMBL" id="MFC4126395.1"/>
    </source>
</evidence>
<keyword evidence="3" id="KW-0349">Heme</keyword>
<keyword evidence="3" id="KW-0560">Oxidoreductase</keyword>
<dbReference type="SUPFAM" id="SSF48264">
    <property type="entry name" value="Cytochrome P450"/>
    <property type="match status" value="1"/>
</dbReference>
<name>A0ABV8L7E4_9NOCA</name>
<dbReference type="Proteomes" id="UP001595767">
    <property type="component" value="Unassembled WGS sequence"/>
</dbReference>
<dbReference type="InterPro" id="IPR001128">
    <property type="entry name" value="Cyt_P450"/>
</dbReference>
<dbReference type="PRINTS" id="PR00463">
    <property type="entry name" value="EP450I"/>
</dbReference>
<comment type="caution">
    <text evidence="4">The sequence shown here is derived from an EMBL/GenBank/DDBJ whole genome shotgun (WGS) entry which is preliminary data.</text>
</comment>
<protein>
    <submittedName>
        <fullName evidence="4">Cytochrome P450</fullName>
    </submittedName>
</protein>
<dbReference type="CDD" id="cd11068">
    <property type="entry name" value="CYP120A1"/>
    <property type="match status" value="1"/>
</dbReference>
<keyword evidence="3" id="KW-0479">Metal-binding</keyword>
<dbReference type="InterPro" id="IPR017972">
    <property type="entry name" value="Cyt_P450_CS"/>
</dbReference>
<dbReference type="PROSITE" id="PS00086">
    <property type="entry name" value="CYTOCHROME_P450"/>
    <property type="match status" value="1"/>
</dbReference>
<reference evidence="5" key="1">
    <citation type="journal article" date="2019" name="Int. J. Syst. Evol. Microbiol.">
        <title>The Global Catalogue of Microorganisms (GCM) 10K type strain sequencing project: providing services to taxonomists for standard genome sequencing and annotation.</title>
        <authorList>
            <consortium name="The Broad Institute Genomics Platform"/>
            <consortium name="The Broad Institute Genome Sequencing Center for Infectious Disease"/>
            <person name="Wu L."/>
            <person name="Ma J."/>
        </authorList>
    </citation>
    <scope>NUCLEOTIDE SEQUENCE [LARGE SCALE GENOMIC DNA]</scope>
    <source>
        <strain evidence="5">CGMCC 4.7204</strain>
    </source>
</reference>
<evidence type="ECO:0000256" key="2">
    <source>
        <dbReference type="ARBA" id="ARBA00010617"/>
    </source>
</evidence>
<accession>A0ABV8L7E4</accession>
<comment type="cofactor">
    <cofactor evidence="1">
        <name>heme</name>
        <dbReference type="ChEBI" id="CHEBI:30413"/>
    </cofactor>
</comment>
<evidence type="ECO:0000256" key="1">
    <source>
        <dbReference type="ARBA" id="ARBA00001971"/>
    </source>
</evidence>
<dbReference type="PANTHER" id="PTHR24305:SF166">
    <property type="entry name" value="CYTOCHROME P450 12A4, MITOCHONDRIAL-RELATED"/>
    <property type="match status" value="1"/>
</dbReference>
<evidence type="ECO:0000313" key="5">
    <source>
        <dbReference type="Proteomes" id="UP001595767"/>
    </source>
</evidence>
<dbReference type="InterPro" id="IPR002401">
    <property type="entry name" value="Cyt_P450_E_grp-I"/>
</dbReference>
<comment type="similarity">
    <text evidence="2 3">Belongs to the cytochrome P450 family.</text>
</comment>
<dbReference type="Gene3D" id="1.10.630.10">
    <property type="entry name" value="Cytochrome P450"/>
    <property type="match status" value="1"/>
</dbReference>